<sequence length="337" mass="37221">MLQVEDRPPEDQPASHPFLRATREEIASISLMKASIRLEAERIYNVRSDPLEFEVLGSQICDERVPISTSFDETGTVLGIAGWSGIASLYSIPSGTLISSLEGHSDRVQTIDICNNIVATGSFDMNIGIWENSQARWLRGHESRVNKVKFHPIGNLLLSCSYDKTWKLWDISRNDCILTQHGHGRGIHCLSLHPDGSILGTGDLSGTGALWDLRTGGHILTLRGHVKQLLCMSISPNGHTISTGSDDNTVKIWDIRKRGLVFTIPAHSKLVSSTTATEKFIGSCSYDGTTKLWSPKDFSLLKTFSNENKVTDINLSPKGDILVTTSFDKTFKLWKLA</sequence>
<dbReference type="InterPro" id="IPR036322">
    <property type="entry name" value="WD40_repeat_dom_sf"/>
</dbReference>
<feature type="repeat" description="WD" evidence="3">
    <location>
        <begin position="138"/>
        <end position="179"/>
    </location>
</feature>
<evidence type="ECO:0000256" key="3">
    <source>
        <dbReference type="PROSITE-ProRule" id="PRU00221"/>
    </source>
</evidence>
<keyword evidence="5" id="KW-1185">Reference proteome</keyword>
<organism evidence="4 5">
    <name type="scientific">Blepharisma stoltei</name>
    <dbReference type="NCBI Taxonomy" id="1481888"/>
    <lineage>
        <taxon>Eukaryota</taxon>
        <taxon>Sar</taxon>
        <taxon>Alveolata</taxon>
        <taxon>Ciliophora</taxon>
        <taxon>Postciliodesmatophora</taxon>
        <taxon>Heterotrichea</taxon>
        <taxon>Heterotrichida</taxon>
        <taxon>Blepharismidae</taxon>
        <taxon>Blepharisma</taxon>
    </lineage>
</organism>
<keyword evidence="1 3" id="KW-0853">WD repeat</keyword>
<dbReference type="GO" id="GO:0030621">
    <property type="term" value="F:U4 snRNA binding"/>
    <property type="evidence" value="ECO:0007669"/>
    <property type="project" value="TreeGrafter"/>
</dbReference>
<dbReference type="InterPro" id="IPR019775">
    <property type="entry name" value="WD40_repeat_CS"/>
</dbReference>
<feature type="repeat" description="WD" evidence="3">
    <location>
        <begin position="303"/>
        <end position="337"/>
    </location>
</feature>
<evidence type="ECO:0000256" key="2">
    <source>
        <dbReference type="ARBA" id="ARBA00022737"/>
    </source>
</evidence>
<dbReference type="GO" id="GO:0000398">
    <property type="term" value="P:mRNA splicing, via spliceosome"/>
    <property type="evidence" value="ECO:0007669"/>
    <property type="project" value="TreeGrafter"/>
</dbReference>
<feature type="repeat" description="WD" evidence="3">
    <location>
        <begin position="101"/>
        <end position="131"/>
    </location>
</feature>
<dbReference type="PRINTS" id="PR00320">
    <property type="entry name" value="GPROTEINBRPT"/>
</dbReference>
<dbReference type="InterPro" id="IPR020472">
    <property type="entry name" value="WD40_PAC1"/>
</dbReference>
<dbReference type="GO" id="GO:0017070">
    <property type="term" value="F:U6 snRNA binding"/>
    <property type="evidence" value="ECO:0007669"/>
    <property type="project" value="TreeGrafter"/>
</dbReference>
<feature type="repeat" description="WD" evidence="3">
    <location>
        <begin position="222"/>
        <end position="263"/>
    </location>
</feature>
<gene>
    <name evidence="4" type="ORF">BSTOLATCC_MIC25115</name>
</gene>
<dbReference type="Gene3D" id="2.130.10.10">
    <property type="entry name" value="YVTN repeat-like/Quinoprotein amine dehydrogenase"/>
    <property type="match status" value="2"/>
</dbReference>
<dbReference type="PANTHER" id="PTHR19846:SF0">
    <property type="entry name" value="PRE-MRNA PROCESSING FACTOR 4"/>
    <property type="match status" value="1"/>
</dbReference>
<dbReference type="AlphaFoldDB" id="A0AAU9J3E0"/>
<dbReference type="Pfam" id="PF00400">
    <property type="entry name" value="WD40"/>
    <property type="match status" value="6"/>
</dbReference>
<dbReference type="InterPro" id="IPR015943">
    <property type="entry name" value="WD40/YVTN_repeat-like_dom_sf"/>
</dbReference>
<dbReference type="PROSITE" id="PS50294">
    <property type="entry name" value="WD_REPEATS_REGION"/>
    <property type="match status" value="4"/>
</dbReference>
<protein>
    <submittedName>
        <fullName evidence="4">Uncharacterized protein</fullName>
    </submittedName>
</protein>
<dbReference type="GO" id="GO:0046540">
    <property type="term" value="C:U4/U6 x U5 tri-snRNP complex"/>
    <property type="evidence" value="ECO:0007669"/>
    <property type="project" value="TreeGrafter"/>
</dbReference>
<comment type="caution">
    <text evidence="4">The sequence shown here is derived from an EMBL/GenBank/DDBJ whole genome shotgun (WGS) entry which is preliminary data.</text>
</comment>
<dbReference type="Proteomes" id="UP001162131">
    <property type="component" value="Unassembled WGS sequence"/>
</dbReference>
<dbReference type="EMBL" id="CAJZBQ010000024">
    <property type="protein sequence ID" value="CAG9319870.1"/>
    <property type="molecule type" value="Genomic_DNA"/>
</dbReference>
<dbReference type="InterPro" id="IPR001680">
    <property type="entry name" value="WD40_rpt"/>
</dbReference>
<dbReference type="PROSITE" id="PS00678">
    <property type="entry name" value="WD_REPEATS_1"/>
    <property type="match status" value="2"/>
</dbReference>
<evidence type="ECO:0000313" key="5">
    <source>
        <dbReference type="Proteomes" id="UP001162131"/>
    </source>
</evidence>
<proteinExistence type="predicted"/>
<dbReference type="CDD" id="cd00200">
    <property type="entry name" value="WD40"/>
    <property type="match status" value="1"/>
</dbReference>
<dbReference type="PANTHER" id="PTHR19846">
    <property type="entry name" value="WD40 REPEAT PROTEIN"/>
    <property type="match status" value="1"/>
</dbReference>
<evidence type="ECO:0000256" key="1">
    <source>
        <dbReference type="ARBA" id="ARBA00022574"/>
    </source>
</evidence>
<accession>A0AAU9J3E0</accession>
<dbReference type="SMART" id="SM00320">
    <property type="entry name" value="WD40"/>
    <property type="match status" value="6"/>
</dbReference>
<reference evidence="4" key="1">
    <citation type="submission" date="2021-09" db="EMBL/GenBank/DDBJ databases">
        <authorList>
            <consortium name="AG Swart"/>
            <person name="Singh M."/>
            <person name="Singh A."/>
            <person name="Seah K."/>
            <person name="Emmerich C."/>
        </authorList>
    </citation>
    <scope>NUCLEOTIDE SEQUENCE</scope>
    <source>
        <strain evidence="4">ATCC30299</strain>
    </source>
</reference>
<feature type="repeat" description="WD" evidence="3">
    <location>
        <begin position="180"/>
        <end position="221"/>
    </location>
</feature>
<dbReference type="SUPFAM" id="SSF50978">
    <property type="entry name" value="WD40 repeat-like"/>
    <property type="match status" value="1"/>
</dbReference>
<dbReference type="PROSITE" id="PS50082">
    <property type="entry name" value="WD_REPEATS_2"/>
    <property type="match status" value="5"/>
</dbReference>
<name>A0AAU9J3E0_9CILI</name>
<evidence type="ECO:0000313" key="4">
    <source>
        <dbReference type="EMBL" id="CAG9319870.1"/>
    </source>
</evidence>
<keyword evidence="2" id="KW-0677">Repeat</keyword>